<keyword evidence="3 6" id="KW-0805">Transcription regulation</keyword>
<comment type="caution">
    <text evidence="9">The sequence shown here is derived from an EMBL/GenBank/DDBJ whole genome shotgun (WGS) entry which is preliminary data.</text>
</comment>
<dbReference type="InterPro" id="IPR006458">
    <property type="entry name" value="Ovate_C"/>
</dbReference>
<keyword evidence="4 6" id="KW-0804">Transcription</keyword>
<dbReference type="PANTHER" id="PTHR33057">
    <property type="entry name" value="TRANSCRIPTION REPRESSOR OFP7-RELATED"/>
    <property type="match status" value="1"/>
</dbReference>
<evidence type="ECO:0000256" key="5">
    <source>
        <dbReference type="ARBA" id="ARBA00023242"/>
    </source>
</evidence>
<dbReference type="EMBL" id="JAKUCV010003834">
    <property type="protein sequence ID" value="KAJ4837449.1"/>
    <property type="molecule type" value="Genomic_DNA"/>
</dbReference>
<keyword evidence="5 6" id="KW-0539">Nucleus</keyword>
<evidence type="ECO:0000313" key="10">
    <source>
        <dbReference type="Proteomes" id="UP001141552"/>
    </source>
</evidence>
<dbReference type="GO" id="GO:0045892">
    <property type="term" value="P:negative regulation of DNA-templated transcription"/>
    <property type="evidence" value="ECO:0007669"/>
    <property type="project" value="UniProtKB-UniRule"/>
</dbReference>
<feature type="region of interest" description="Disordered" evidence="7">
    <location>
        <begin position="31"/>
        <end position="118"/>
    </location>
</feature>
<dbReference type="PANTHER" id="PTHR33057:SF70">
    <property type="entry name" value="TRANSCRIPTION REPRESSOR-RELATED"/>
    <property type="match status" value="1"/>
</dbReference>
<evidence type="ECO:0000256" key="3">
    <source>
        <dbReference type="ARBA" id="ARBA00023015"/>
    </source>
</evidence>
<evidence type="ECO:0000313" key="9">
    <source>
        <dbReference type="EMBL" id="KAJ4837449.1"/>
    </source>
</evidence>
<reference evidence="9" key="1">
    <citation type="submission" date="2022-02" db="EMBL/GenBank/DDBJ databases">
        <authorList>
            <person name="Henning P.M."/>
            <person name="McCubbin A.G."/>
            <person name="Shore J.S."/>
        </authorList>
    </citation>
    <scope>NUCLEOTIDE SEQUENCE</scope>
    <source>
        <strain evidence="9">F60SS</strain>
        <tissue evidence="9">Leaves</tissue>
    </source>
</reference>
<dbReference type="InterPro" id="IPR038933">
    <property type="entry name" value="Ovate"/>
</dbReference>
<dbReference type="NCBIfam" id="TIGR01568">
    <property type="entry name" value="A_thal_3678"/>
    <property type="match status" value="1"/>
</dbReference>
<comment type="function">
    <text evidence="6">Transcriptional repressor that regulates multiple aspects of plant growth and development.</text>
</comment>
<keyword evidence="10" id="KW-1185">Reference proteome</keyword>
<protein>
    <recommendedName>
        <fullName evidence="6">Transcription repressor</fullName>
    </recommendedName>
    <alternativeName>
        <fullName evidence="6">Ovate family protein</fullName>
    </alternativeName>
</protein>
<evidence type="ECO:0000256" key="7">
    <source>
        <dbReference type="SAM" id="MobiDB-lite"/>
    </source>
</evidence>
<dbReference type="GO" id="GO:0005634">
    <property type="term" value="C:nucleus"/>
    <property type="evidence" value="ECO:0007669"/>
    <property type="project" value="UniProtKB-SubCell"/>
</dbReference>
<evidence type="ECO:0000259" key="8">
    <source>
        <dbReference type="PROSITE" id="PS51754"/>
    </source>
</evidence>
<sequence>MSTSKKKLILKTVSVNLGCGSCKKVSLSNIFQPKPRPKTRTYTTNLCTPSSSSSTKLTNLSSSPNAYDTPSTFSPEMDDDDDVSTPHEYQRSCNNSKNKNNNNKKKKNKKTRVSGLGRLGGESVAVEKDSDDPYLDFRQSMLQMILEKEIYSKDDLRDLLNCFLQLNSPYHHGIIVRAFTEIWNGVFSVRSPAVAAANAAPCDDSSQKLLLRYYYGGN</sequence>
<comment type="subcellular location">
    <subcellularLocation>
        <location evidence="1 6">Nucleus</location>
    </subcellularLocation>
</comment>
<feature type="compositionally biased region" description="Low complexity" evidence="7">
    <location>
        <begin position="40"/>
        <end position="65"/>
    </location>
</feature>
<gene>
    <name evidence="9" type="ORF">Tsubulata_015299</name>
</gene>
<dbReference type="PROSITE" id="PS51754">
    <property type="entry name" value="OVATE"/>
    <property type="match status" value="1"/>
</dbReference>
<dbReference type="OrthoDB" id="1928390at2759"/>
<dbReference type="Proteomes" id="UP001141552">
    <property type="component" value="Unassembled WGS sequence"/>
</dbReference>
<evidence type="ECO:0000256" key="4">
    <source>
        <dbReference type="ARBA" id="ARBA00023163"/>
    </source>
</evidence>
<evidence type="ECO:0000256" key="2">
    <source>
        <dbReference type="ARBA" id="ARBA00022491"/>
    </source>
</evidence>
<dbReference type="Pfam" id="PF04844">
    <property type="entry name" value="Ovate"/>
    <property type="match status" value="1"/>
</dbReference>
<feature type="compositionally biased region" description="Basic residues" evidence="7">
    <location>
        <begin position="102"/>
        <end position="112"/>
    </location>
</feature>
<feature type="domain" description="OVATE" evidence="8">
    <location>
        <begin position="126"/>
        <end position="185"/>
    </location>
</feature>
<keyword evidence="2 6" id="KW-0678">Repressor</keyword>
<dbReference type="AlphaFoldDB" id="A0A9Q0JDD0"/>
<name>A0A9Q0JDD0_9ROSI</name>
<evidence type="ECO:0000256" key="6">
    <source>
        <dbReference type="RuleBase" id="RU367028"/>
    </source>
</evidence>
<reference evidence="9" key="2">
    <citation type="journal article" date="2023" name="Plants (Basel)">
        <title>Annotation of the Turnera subulata (Passifloraceae) Draft Genome Reveals the S-Locus Evolved after the Divergence of Turneroideae from Passifloroideae in a Stepwise Manner.</title>
        <authorList>
            <person name="Henning P.M."/>
            <person name="Roalson E.H."/>
            <person name="Mir W."/>
            <person name="McCubbin A.G."/>
            <person name="Shore J.S."/>
        </authorList>
    </citation>
    <scope>NUCLEOTIDE SEQUENCE</scope>
    <source>
        <strain evidence="9">F60SS</strain>
    </source>
</reference>
<proteinExistence type="predicted"/>
<accession>A0A9Q0JDD0</accession>
<evidence type="ECO:0000256" key="1">
    <source>
        <dbReference type="ARBA" id="ARBA00004123"/>
    </source>
</evidence>
<organism evidence="9 10">
    <name type="scientific">Turnera subulata</name>
    <dbReference type="NCBI Taxonomy" id="218843"/>
    <lineage>
        <taxon>Eukaryota</taxon>
        <taxon>Viridiplantae</taxon>
        <taxon>Streptophyta</taxon>
        <taxon>Embryophyta</taxon>
        <taxon>Tracheophyta</taxon>
        <taxon>Spermatophyta</taxon>
        <taxon>Magnoliopsida</taxon>
        <taxon>eudicotyledons</taxon>
        <taxon>Gunneridae</taxon>
        <taxon>Pentapetalae</taxon>
        <taxon>rosids</taxon>
        <taxon>fabids</taxon>
        <taxon>Malpighiales</taxon>
        <taxon>Passifloraceae</taxon>
        <taxon>Turnera</taxon>
    </lineage>
</organism>